<organism evidence="3 4">
    <name type="scientific">Fundidesulfovibrio magnetotacticus</name>
    <dbReference type="NCBI Taxonomy" id="2730080"/>
    <lineage>
        <taxon>Bacteria</taxon>
        <taxon>Pseudomonadati</taxon>
        <taxon>Thermodesulfobacteriota</taxon>
        <taxon>Desulfovibrionia</taxon>
        <taxon>Desulfovibrionales</taxon>
        <taxon>Desulfovibrionaceae</taxon>
        <taxon>Fundidesulfovibrio</taxon>
    </lineage>
</organism>
<proteinExistence type="predicted"/>
<accession>A0A6V8LNH0</accession>
<evidence type="ECO:0000256" key="1">
    <source>
        <dbReference type="SAM" id="Coils"/>
    </source>
</evidence>
<reference evidence="3 4" key="2">
    <citation type="submission" date="2020-05" db="EMBL/GenBank/DDBJ databases">
        <title>Draft genome sequence of Desulfovibrio sp. strainFSS-1.</title>
        <authorList>
            <person name="Shimoshige H."/>
            <person name="Kobayashi H."/>
            <person name="Maekawa T."/>
        </authorList>
    </citation>
    <scope>NUCLEOTIDE SEQUENCE [LARGE SCALE GENOMIC DNA]</scope>
    <source>
        <strain evidence="3 4">SIID29052-01</strain>
    </source>
</reference>
<keyword evidence="2" id="KW-0812">Transmembrane</keyword>
<dbReference type="Proteomes" id="UP000494245">
    <property type="component" value="Unassembled WGS sequence"/>
</dbReference>
<sequence length="139" mass="16040">MSLQEWLLLSLTGSELVLLILIVGFFSRLRRSEDMLQSLQANQAELMSKLQKSALLEQELLESFEQRQRELVRLEDKLAVRERELSKLLRMAEEVSRSPDFLRQTVLAGLKKGQTTRELAKLTGLSQDEVELIASQNRR</sequence>
<feature type="transmembrane region" description="Helical" evidence="2">
    <location>
        <begin position="6"/>
        <end position="26"/>
    </location>
</feature>
<feature type="coiled-coil region" evidence="1">
    <location>
        <begin position="29"/>
        <end position="91"/>
    </location>
</feature>
<name>A0A6V8LNH0_9BACT</name>
<keyword evidence="1" id="KW-0175">Coiled coil</keyword>
<dbReference type="EMBL" id="BLTE01000001">
    <property type="protein sequence ID" value="GFK92550.1"/>
    <property type="molecule type" value="Genomic_DNA"/>
</dbReference>
<protein>
    <recommendedName>
        <fullName evidence="5">DUF2802 domain-containing protein</fullName>
    </recommendedName>
</protein>
<evidence type="ECO:0000313" key="3">
    <source>
        <dbReference type="EMBL" id="GFK92550.1"/>
    </source>
</evidence>
<dbReference type="RefSeq" id="WP_173080728.1">
    <property type="nucleotide sequence ID" value="NZ_BLTE01000001.1"/>
</dbReference>
<evidence type="ECO:0000256" key="2">
    <source>
        <dbReference type="SAM" id="Phobius"/>
    </source>
</evidence>
<keyword evidence="4" id="KW-1185">Reference proteome</keyword>
<keyword evidence="2" id="KW-0472">Membrane</keyword>
<reference evidence="3 4" key="1">
    <citation type="submission" date="2020-04" db="EMBL/GenBank/DDBJ databases">
        <authorList>
            <consortium name="Desulfovibrio sp. FSS-1 genome sequencing consortium"/>
            <person name="Shimoshige H."/>
            <person name="Kobayashi H."/>
            <person name="Maekawa T."/>
        </authorList>
    </citation>
    <scope>NUCLEOTIDE SEQUENCE [LARGE SCALE GENOMIC DNA]</scope>
    <source>
        <strain evidence="3 4">SIID29052-01</strain>
    </source>
</reference>
<comment type="caution">
    <text evidence="3">The sequence shown here is derived from an EMBL/GenBank/DDBJ whole genome shotgun (WGS) entry which is preliminary data.</text>
</comment>
<evidence type="ECO:0008006" key="5">
    <source>
        <dbReference type="Google" id="ProtNLM"/>
    </source>
</evidence>
<keyword evidence="2" id="KW-1133">Transmembrane helix</keyword>
<dbReference type="AlphaFoldDB" id="A0A6V8LNH0"/>
<gene>
    <name evidence="3" type="ORF">NNJEOMEG_00375</name>
</gene>
<evidence type="ECO:0000313" key="4">
    <source>
        <dbReference type="Proteomes" id="UP000494245"/>
    </source>
</evidence>